<keyword evidence="2" id="KW-1185">Reference proteome</keyword>
<comment type="caution">
    <text evidence="1">The sequence shown here is derived from an EMBL/GenBank/DDBJ whole genome shotgun (WGS) entry which is preliminary data.</text>
</comment>
<protein>
    <submittedName>
        <fullName evidence="1">Uncharacterized protein</fullName>
    </submittedName>
</protein>
<reference evidence="1 2" key="1">
    <citation type="journal article" date="2019" name="Int. J. Syst. Evol. Microbiol.">
        <title>The Global Catalogue of Microorganisms (GCM) 10K type strain sequencing project: providing services to taxonomists for standard genome sequencing and annotation.</title>
        <authorList>
            <consortium name="The Broad Institute Genomics Platform"/>
            <consortium name="The Broad Institute Genome Sequencing Center for Infectious Disease"/>
            <person name="Wu L."/>
            <person name="Ma J."/>
        </authorList>
    </citation>
    <scope>NUCLEOTIDE SEQUENCE [LARGE SCALE GENOMIC DNA]</scope>
    <source>
        <strain evidence="1 2">RDMS1</strain>
    </source>
</reference>
<dbReference type="RefSeq" id="WP_390206899.1">
    <property type="nucleotide sequence ID" value="NZ_JBHSZC010000005.1"/>
</dbReference>
<name>A0ABD5YV24_9EURY</name>
<evidence type="ECO:0000313" key="1">
    <source>
        <dbReference type="EMBL" id="MFC7192943.1"/>
    </source>
</evidence>
<dbReference type="AlphaFoldDB" id="A0ABD5YV24"/>
<dbReference type="EMBL" id="JBHTAX010000006">
    <property type="protein sequence ID" value="MFC7192943.1"/>
    <property type="molecule type" value="Genomic_DNA"/>
</dbReference>
<dbReference type="Proteomes" id="UP001596417">
    <property type="component" value="Unassembled WGS sequence"/>
</dbReference>
<sequence length="41" mass="4706">MFDDDLVVTGALLLSELVFRDLGRNGERNIDDAGRRTRRDQ</sequence>
<organism evidence="1 2">
    <name type="scientific">Halocatena marina</name>
    <dbReference type="NCBI Taxonomy" id="2934937"/>
    <lineage>
        <taxon>Archaea</taxon>
        <taxon>Methanobacteriati</taxon>
        <taxon>Methanobacteriota</taxon>
        <taxon>Stenosarchaea group</taxon>
        <taxon>Halobacteria</taxon>
        <taxon>Halobacteriales</taxon>
        <taxon>Natronomonadaceae</taxon>
        <taxon>Halocatena</taxon>
    </lineage>
</organism>
<gene>
    <name evidence="1" type="ORF">ACFQL7_26215</name>
</gene>
<proteinExistence type="predicted"/>
<accession>A0ABD5YV24</accession>
<evidence type="ECO:0000313" key="2">
    <source>
        <dbReference type="Proteomes" id="UP001596417"/>
    </source>
</evidence>